<keyword evidence="10 11" id="KW-0807">Transducer</keyword>
<dbReference type="GeneTree" id="ENSGT01030000234553"/>
<keyword evidence="3 11" id="KW-1003">Cell membrane</keyword>
<feature type="transmembrane region" description="Helical" evidence="11">
    <location>
        <begin position="35"/>
        <end position="53"/>
    </location>
</feature>
<organism evidence="13 14">
    <name type="scientific">Ornithorhynchus anatinus</name>
    <name type="common">Duckbill platypus</name>
    <dbReference type="NCBI Taxonomy" id="9258"/>
    <lineage>
        <taxon>Eukaryota</taxon>
        <taxon>Metazoa</taxon>
        <taxon>Chordata</taxon>
        <taxon>Craniata</taxon>
        <taxon>Vertebrata</taxon>
        <taxon>Euteleostomi</taxon>
        <taxon>Mammalia</taxon>
        <taxon>Monotremata</taxon>
        <taxon>Ornithorhynchidae</taxon>
        <taxon>Ornithorhynchus</taxon>
    </lineage>
</organism>
<dbReference type="PROSITE" id="PS50262">
    <property type="entry name" value="G_PROTEIN_RECEP_F1_2"/>
    <property type="match status" value="1"/>
</dbReference>
<evidence type="ECO:0000256" key="7">
    <source>
        <dbReference type="ARBA" id="ARBA00023040"/>
    </source>
</evidence>
<dbReference type="GO" id="GO:0005550">
    <property type="term" value="F:pheromone binding"/>
    <property type="evidence" value="ECO:0000318"/>
    <property type="project" value="GO_Central"/>
</dbReference>
<evidence type="ECO:0000256" key="8">
    <source>
        <dbReference type="ARBA" id="ARBA00023136"/>
    </source>
</evidence>
<evidence type="ECO:0000259" key="12">
    <source>
        <dbReference type="PROSITE" id="PS50262"/>
    </source>
</evidence>
<reference evidence="13" key="1">
    <citation type="submission" date="2025-08" db="UniProtKB">
        <authorList>
            <consortium name="Ensembl"/>
        </authorList>
    </citation>
    <scope>IDENTIFICATION</scope>
    <source>
        <strain evidence="13">Glennie</strain>
    </source>
</reference>
<dbReference type="Pfam" id="PF03402">
    <property type="entry name" value="V1R"/>
    <property type="match status" value="1"/>
</dbReference>
<evidence type="ECO:0000256" key="3">
    <source>
        <dbReference type="ARBA" id="ARBA00022475"/>
    </source>
</evidence>
<dbReference type="Gene3D" id="1.20.1070.10">
    <property type="entry name" value="Rhodopsin 7-helix transmembrane proteins"/>
    <property type="match status" value="1"/>
</dbReference>
<evidence type="ECO:0000313" key="13">
    <source>
        <dbReference type="Ensembl" id="ENSOANP00000035921.1"/>
    </source>
</evidence>
<keyword evidence="9 11" id="KW-0675">Receptor</keyword>
<dbReference type="Proteomes" id="UP000002279">
    <property type="component" value="Unplaced"/>
</dbReference>
<dbReference type="GO" id="GO:0016503">
    <property type="term" value="F:pheromone receptor activity"/>
    <property type="evidence" value="ECO:0007669"/>
    <property type="project" value="InterPro"/>
</dbReference>
<dbReference type="Ensembl" id="ENSOANT00000074175.1">
    <property type="protein sequence ID" value="ENSOANP00000035921.1"/>
    <property type="gene ID" value="ENSOANG00000043017.1"/>
</dbReference>
<evidence type="ECO:0000256" key="11">
    <source>
        <dbReference type="RuleBase" id="RU364061"/>
    </source>
</evidence>
<dbReference type="OMA" id="QHIHRIK"/>
<gene>
    <name evidence="13" type="primary">ORNANAV1R3086</name>
</gene>
<feature type="transmembrane region" description="Helical" evidence="11">
    <location>
        <begin position="6"/>
        <end position="23"/>
    </location>
</feature>
<accession>A0A6I8N4K6</accession>
<keyword evidence="8 11" id="KW-0472">Membrane</keyword>
<proteinExistence type="inferred from homology"/>
<keyword evidence="7 11" id="KW-0297">G-protein coupled receptor</keyword>
<evidence type="ECO:0000256" key="1">
    <source>
        <dbReference type="ARBA" id="ARBA00004651"/>
    </source>
</evidence>
<feature type="transmembrane region" description="Helical" evidence="11">
    <location>
        <begin position="73"/>
        <end position="98"/>
    </location>
</feature>
<sequence>MILLQVSIGLSVNIFLFLFYIRVVYASHRLTSSDLILAHLALANTIILLTSGIPEAMSAWGWKNFLNDVGCKILMYLYRVARGLAICTTCLLSVFQAVTISPGTSQWAGAKVKLPKCILPSCLLSWVLNMLVDLNLLLHVTGPQNNSSVQMALNLNYCSQVSISVQTALAIAAVLSLRDLFFVGLMTVASGYMVFVLHRHHRQVRHLHGSDRSPSEMPEVRAAKRVIALVTLYVLLYGRQSIMLSILINLKRNSPLLMKSHMALSFTFSAVSPFLMIHSDRRMKMFWKRESPDSNVDAS</sequence>
<dbReference type="GO" id="GO:0019236">
    <property type="term" value="P:response to pheromone"/>
    <property type="evidence" value="ECO:0007669"/>
    <property type="project" value="UniProtKB-KW"/>
</dbReference>
<feature type="transmembrane region" description="Helical" evidence="11">
    <location>
        <begin position="260"/>
        <end position="279"/>
    </location>
</feature>
<keyword evidence="14" id="KW-1185">Reference proteome</keyword>
<feature type="transmembrane region" description="Helical" evidence="11">
    <location>
        <begin position="226"/>
        <end position="248"/>
    </location>
</feature>
<evidence type="ECO:0000256" key="5">
    <source>
        <dbReference type="ARBA" id="ARBA00022692"/>
    </source>
</evidence>
<dbReference type="InterPro" id="IPR017452">
    <property type="entry name" value="GPCR_Rhodpsn_7TM"/>
</dbReference>
<evidence type="ECO:0000256" key="4">
    <source>
        <dbReference type="ARBA" id="ARBA00022507"/>
    </source>
</evidence>
<dbReference type="SUPFAM" id="SSF81321">
    <property type="entry name" value="Family A G protein-coupled receptor-like"/>
    <property type="match status" value="1"/>
</dbReference>
<dbReference type="GO" id="GO:0007606">
    <property type="term" value="P:sensory perception of chemical stimulus"/>
    <property type="evidence" value="ECO:0007669"/>
    <property type="project" value="UniProtKB-ARBA"/>
</dbReference>
<evidence type="ECO:0000256" key="2">
    <source>
        <dbReference type="ARBA" id="ARBA00010663"/>
    </source>
</evidence>
<name>A0A6I8N4K6_ORNAN</name>
<dbReference type="InterPro" id="IPR004072">
    <property type="entry name" value="Vmron_rcpt_1"/>
</dbReference>
<keyword evidence="4 11" id="KW-0589">Pheromone response</keyword>
<feature type="domain" description="G-protein coupled receptors family 1 profile" evidence="12">
    <location>
        <begin position="12"/>
        <end position="276"/>
    </location>
</feature>
<evidence type="ECO:0000256" key="6">
    <source>
        <dbReference type="ARBA" id="ARBA00022989"/>
    </source>
</evidence>
<reference evidence="13" key="2">
    <citation type="submission" date="2025-09" db="UniProtKB">
        <authorList>
            <consortium name="Ensembl"/>
        </authorList>
    </citation>
    <scope>IDENTIFICATION</scope>
    <source>
        <strain evidence="13">Glennie</strain>
    </source>
</reference>
<comment type="subcellular location">
    <subcellularLocation>
        <location evidence="1 11">Cell membrane</location>
        <topology evidence="1 11">Multi-pass membrane protein</topology>
    </subcellularLocation>
</comment>
<evidence type="ECO:0000256" key="10">
    <source>
        <dbReference type="ARBA" id="ARBA00023224"/>
    </source>
</evidence>
<evidence type="ECO:0000256" key="9">
    <source>
        <dbReference type="ARBA" id="ARBA00023170"/>
    </source>
</evidence>
<keyword evidence="6 11" id="KW-1133">Transmembrane helix</keyword>
<feature type="transmembrane region" description="Helical" evidence="11">
    <location>
        <begin position="118"/>
        <end position="138"/>
    </location>
</feature>
<protein>
    <recommendedName>
        <fullName evidence="11">Vomeronasal type-1 receptor</fullName>
    </recommendedName>
</protein>
<dbReference type="AlphaFoldDB" id="A0A6I8N4K6"/>
<keyword evidence="5 11" id="KW-0812">Transmembrane</keyword>
<comment type="similarity">
    <text evidence="2 11">Belongs to the G-protein coupled receptor 1 family.</text>
</comment>
<dbReference type="PRINTS" id="PR01534">
    <property type="entry name" value="VOMERONASL1R"/>
</dbReference>
<dbReference type="PANTHER" id="PTHR24062">
    <property type="entry name" value="VOMERONASAL TYPE-1 RECEPTOR"/>
    <property type="match status" value="1"/>
</dbReference>
<dbReference type="GO" id="GO:0005886">
    <property type="term" value="C:plasma membrane"/>
    <property type="evidence" value="ECO:0000318"/>
    <property type="project" value="GO_Central"/>
</dbReference>
<dbReference type="InParanoid" id="A0A6I8N4K6"/>
<feature type="transmembrane region" description="Helical" evidence="11">
    <location>
        <begin position="180"/>
        <end position="197"/>
    </location>
</feature>
<dbReference type="FunFam" id="1.20.1070.10:FF:000154">
    <property type="entry name" value="Vomeronasal type-1 receptor"/>
    <property type="match status" value="1"/>
</dbReference>
<evidence type="ECO:0000313" key="14">
    <source>
        <dbReference type="Proteomes" id="UP000002279"/>
    </source>
</evidence>